<feature type="region of interest" description="Disordered" evidence="1">
    <location>
        <begin position="529"/>
        <end position="599"/>
    </location>
</feature>
<sequence>MGSENSSHKSVVSRRRLIQALGASGTISLAGCMGGDGSGSGGGNLGERVPTVTIEYWSNLGGLSKIMEDSAPIMKNNLEKRLGITVEVKPVEFTTQINNTIQDKRTHHIGFWYHTNTPDRLDPQEMTRRYCADWAGGNGQANPPNYASCEYTDPAVGQGNASSEEERQELVTKAHSIMSEDLSTLPIFPNYEFGAVRTDSVTLNAVGEAGVTRTNPHIYIQSETDMKQIASVDTPVAMETGNYPIIDSSGAQAIWNHLVTSTLTEYDENFELQDILAKTYEIEDDAKRITVELKDATFHNGDPVTAEDVKFTYKQLWDHPGAYPQASSPDYESINVVDDKTTEFVFNSPYLPLIQKVWPRWGIMHKSSWERGGAPDNAEGFDPDTIIGAGPFAIREFSIGSHLDLVPHDGHPVHKPGHELFLQAYRNEQTAVQAFRANEVQLAPNLSPGSIQNIENDLGDVAKTVSKPGFMPFILYPQQSWSPGQFREFRAAVGAAIDRKRMSATALRGAAEPQLYSCPLMDAHPARPEKSALTKMAPAEGSEDKARKALSDAGWGWDGSGRLHYPADKDLSPPWPAEGVPDPGDFPCLNEDNEYVRPE</sequence>
<dbReference type="Proteomes" id="UP001596547">
    <property type="component" value="Unassembled WGS sequence"/>
</dbReference>
<evidence type="ECO:0000256" key="1">
    <source>
        <dbReference type="SAM" id="MobiDB-lite"/>
    </source>
</evidence>
<dbReference type="AlphaFoldDB" id="A0ABD6AFL3"/>
<keyword evidence="4" id="KW-1185">Reference proteome</keyword>
<dbReference type="InterPro" id="IPR000914">
    <property type="entry name" value="SBP_5_dom"/>
</dbReference>
<evidence type="ECO:0000313" key="3">
    <source>
        <dbReference type="EMBL" id="MFC7318774.1"/>
    </source>
</evidence>
<dbReference type="PANTHER" id="PTHR30290">
    <property type="entry name" value="PERIPLASMIC BINDING COMPONENT OF ABC TRANSPORTER"/>
    <property type="match status" value="1"/>
</dbReference>
<dbReference type="Pfam" id="PF00496">
    <property type="entry name" value="SBP_bac_5"/>
    <property type="match status" value="1"/>
</dbReference>
<dbReference type="RefSeq" id="WP_276306390.1">
    <property type="nucleotide sequence ID" value="NZ_CP119993.1"/>
</dbReference>
<name>A0ABD6AFL3_9EURY</name>
<dbReference type="GeneID" id="79317038"/>
<reference evidence="3 4" key="1">
    <citation type="journal article" date="2019" name="Int. J. Syst. Evol. Microbiol.">
        <title>The Global Catalogue of Microorganisms (GCM) 10K type strain sequencing project: providing services to taxonomists for standard genome sequencing and annotation.</title>
        <authorList>
            <consortium name="The Broad Institute Genomics Platform"/>
            <consortium name="The Broad Institute Genome Sequencing Center for Infectious Disease"/>
            <person name="Wu L."/>
            <person name="Ma J."/>
        </authorList>
    </citation>
    <scope>NUCLEOTIDE SEQUENCE [LARGE SCALE GENOMIC DNA]</scope>
    <source>
        <strain evidence="3 4">PSR21</strain>
    </source>
</reference>
<evidence type="ECO:0000259" key="2">
    <source>
        <dbReference type="Pfam" id="PF00496"/>
    </source>
</evidence>
<comment type="caution">
    <text evidence="3">The sequence shown here is derived from an EMBL/GenBank/DDBJ whole genome shotgun (WGS) entry which is preliminary data.</text>
</comment>
<accession>A0ABD6AFL3</accession>
<proteinExistence type="predicted"/>
<dbReference type="Gene3D" id="3.40.190.10">
    <property type="entry name" value="Periplasmic binding protein-like II"/>
    <property type="match status" value="1"/>
</dbReference>
<gene>
    <name evidence="3" type="ORF">ACFQPE_18515</name>
</gene>
<dbReference type="InterPro" id="IPR039424">
    <property type="entry name" value="SBP_5"/>
</dbReference>
<protein>
    <submittedName>
        <fullName evidence="3">ABC transporter substrate-binding protein</fullName>
    </submittedName>
</protein>
<dbReference type="SUPFAM" id="SSF53850">
    <property type="entry name" value="Periplasmic binding protein-like II"/>
    <property type="match status" value="2"/>
</dbReference>
<feature type="domain" description="Solute-binding protein family 5" evidence="2">
    <location>
        <begin position="273"/>
        <end position="561"/>
    </location>
</feature>
<dbReference type="EMBL" id="JBHTBF010000003">
    <property type="protein sequence ID" value="MFC7318774.1"/>
    <property type="molecule type" value="Genomic_DNA"/>
</dbReference>
<organism evidence="3 4">
    <name type="scientific">Halomarina halobia</name>
    <dbReference type="NCBI Taxonomy" id="3033386"/>
    <lineage>
        <taxon>Archaea</taxon>
        <taxon>Methanobacteriati</taxon>
        <taxon>Methanobacteriota</taxon>
        <taxon>Stenosarchaea group</taxon>
        <taxon>Halobacteria</taxon>
        <taxon>Halobacteriales</taxon>
        <taxon>Natronomonadaceae</taxon>
        <taxon>Halomarina</taxon>
    </lineage>
</organism>
<evidence type="ECO:0000313" key="4">
    <source>
        <dbReference type="Proteomes" id="UP001596547"/>
    </source>
</evidence>
<dbReference type="CDD" id="cd00995">
    <property type="entry name" value="PBP2_NikA_DppA_OppA_like"/>
    <property type="match status" value="1"/>
</dbReference>
<dbReference type="Gene3D" id="3.10.105.10">
    <property type="entry name" value="Dipeptide-binding Protein, Domain 3"/>
    <property type="match status" value="2"/>
</dbReference>